<keyword evidence="6 7" id="KW-0472">Membrane</keyword>
<feature type="domain" description="ABC transmembrane type-1" evidence="9">
    <location>
        <begin position="91"/>
        <end position="304"/>
    </location>
</feature>
<evidence type="ECO:0000256" key="7">
    <source>
        <dbReference type="RuleBase" id="RU363032"/>
    </source>
</evidence>
<keyword evidence="2 7" id="KW-0813">Transport</keyword>
<evidence type="ECO:0000256" key="3">
    <source>
        <dbReference type="ARBA" id="ARBA00022475"/>
    </source>
</evidence>
<organism evidence="10 11">
    <name type="scientific">Microcella alkaliphila</name>
    <dbReference type="NCBI Taxonomy" id="279828"/>
    <lineage>
        <taxon>Bacteria</taxon>
        <taxon>Bacillati</taxon>
        <taxon>Actinomycetota</taxon>
        <taxon>Actinomycetes</taxon>
        <taxon>Micrococcales</taxon>
        <taxon>Microbacteriaceae</taxon>
        <taxon>Microcella</taxon>
    </lineage>
</organism>
<evidence type="ECO:0000259" key="9">
    <source>
        <dbReference type="PROSITE" id="PS50928"/>
    </source>
</evidence>
<sequence>MTATILPTRRPDGFSARPRGRRGSPLTPWLFLTPYLVLFTVFVIVPVVFGMWISLHAWDFTLPRRPFVGFDNYAKLFDPSSSTFEPFWASMRATGIFTVLSVPPLLIIPLAIALIMRANFPGRNLFRAIYFAPYVLGVAVVAVLWRYLLDNNIGLVNYYLGQLGLPDDIAWTTSTPGAWVALVWVTVWWTLGFNAVIYLAALQDIPAELYEAAKVDGASAWSQFIHVTLPGLRPILSFIAVITLIASANMFGQSYLMTQGAPGRETRTAIYQITETGLRGFRMGDASAMSFVLTFVLVILSAIVFIAFRQKREERA</sequence>
<gene>
    <name evidence="10" type="ORF">EV140_1375</name>
</gene>
<dbReference type="Proteomes" id="UP000292408">
    <property type="component" value="Unassembled WGS sequence"/>
</dbReference>
<dbReference type="AlphaFoldDB" id="A0A4Q7TM36"/>
<feature type="transmembrane region" description="Helical" evidence="7">
    <location>
        <begin position="128"/>
        <end position="148"/>
    </location>
</feature>
<keyword evidence="11" id="KW-1185">Reference proteome</keyword>
<dbReference type="Pfam" id="PF00528">
    <property type="entry name" value="BPD_transp_1"/>
    <property type="match status" value="1"/>
</dbReference>
<keyword evidence="10" id="KW-0762">Sugar transport</keyword>
<feature type="transmembrane region" description="Helical" evidence="7">
    <location>
        <begin position="29"/>
        <end position="53"/>
    </location>
</feature>
<reference evidence="10 11" key="1">
    <citation type="journal article" date="2015" name="Stand. Genomic Sci.">
        <title>Genomic Encyclopedia of Bacterial and Archaeal Type Strains, Phase III: the genomes of soil and plant-associated and newly described type strains.</title>
        <authorList>
            <person name="Whitman W.B."/>
            <person name="Woyke T."/>
            <person name="Klenk H.P."/>
            <person name="Zhou Y."/>
            <person name="Lilburn T.G."/>
            <person name="Beck B.J."/>
            <person name="De Vos P."/>
            <person name="Vandamme P."/>
            <person name="Eisen J.A."/>
            <person name="Garrity G."/>
            <person name="Hugenholtz P."/>
            <person name="Kyrpides N.C."/>
        </authorList>
    </citation>
    <scope>NUCLEOTIDE SEQUENCE [LARGE SCALE GENOMIC DNA]</scope>
    <source>
        <strain evidence="10 11">AC4r</strain>
    </source>
</reference>
<evidence type="ECO:0000256" key="5">
    <source>
        <dbReference type="ARBA" id="ARBA00022989"/>
    </source>
</evidence>
<evidence type="ECO:0000256" key="8">
    <source>
        <dbReference type="SAM" id="MobiDB-lite"/>
    </source>
</evidence>
<dbReference type="RefSeq" id="WP_130282340.1">
    <property type="nucleotide sequence ID" value="NZ_SGXT01000014.1"/>
</dbReference>
<dbReference type="InterPro" id="IPR035906">
    <property type="entry name" value="MetI-like_sf"/>
</dbReference>
<comment type="similarity">
    <text evidence="7">Belongs to the binding-protein-dependent transport system permease family.</text>
</comment>
<dbReference type="InterPro" id="IPR000515">
    <property type="entry name" value="MetI-like"/>
</dbReference>
<dbReference type="Gene3D" id="1.10.3720.10">
    <property type="entry name" value="MetI-like"/>
    <property type="match status" value="1"/>
</dbReference>
<keyword evidence="4 7" id="KW-0812">Transmembrane</keyword>
<evidence type="ECO:0000256" key="1">
    <source>
        <dbReference type="ARBA" id="ARBA00004651"/>
    </source>
</evidence>
<name>A0A4Q7TM36_9MICO</name>
<feature type="transmembrane region" description="Helical" evidence="7">
    <location>
        <begin position="178"/>
        <end position="201"/>
    </location>
</feature>
<dbReference type="OrthoDB" id="145927at2"/>
<evidence type="ECO:0000256" key="2">
    <source>
        <dbReference type="ARBA" id="ARBA00022448"/>
    </source>
</evidence>
<evidence type="ECO:0000256" key="4">
    <source>
        <dbReference type="ARBA" id="ARBA00022692"/>
    </source>
</evidence>
<evidence type="ECO:0000256" key="6">
    <source>
        <dbReference type="ARBA" id="ARBA00023136"/>
    </source>
</evidence>
<evidence type="ECO:0000313" key="11">
    <source>
        <dbReference type="Proteomes" id="UP000292408"/>
    </source>
</evidence>
<protein>
    <submittedName>
        <fullName evidence="10">Multiple sugar transport system permease protein</fullName>
    </submittedName>
</protein>
<dbReference type="PROSITE" id="PS50928">
    <property type="entry name" value="ABC_TM1"/>
    <property type="match status" value="1"/>
</dbReference>
<dbReference type="SUPFAM" id="SSF161098">
    <property type="entry name" value="MetI-like"/>
    <property type="match status" value="1"/>
</dbReference>
<dbReference type="GO" id="GO:0005886">
    <property type="term" value="C:plasma membrane"/>
    <property type="evidence" value="ECO:0007669"/>
    <property type="project" value="UniProtKB-SubCell"/>
</dbReference>
<feature type="transmembrane region" description="Helical" evidence="7">
    <location>
        <begin position="96"/>
        <end position="116"/>
    </location>
</feature>
<dbReference type="EMBL" id="SGXT01000014">
    <property type="protein sequence ID" value="RZT60850.1"/>
    <property type="molecule type" value="Genomic_DNA"/>
</dbReference>
<keyword evidence="5 7" id="KW-1133">Transmembrane helix</keyword>
<proteinExistence type="inferred from homology"/>
<comment type="subcellular location">
    <subcellularLocation>
        <location evidence="1 7">Cell membrane</location>
        <topology evidence="1 7">Multi-pass membrane protein</topology>
    </subcellularLocation>
</comment>
<dbReference type="InterPro" id="IPR051393">
    <property type="entry name" value="ABC_transporter_permease"/>
</dbReference>
<dbReference type="PANTHER" id="PTHR30193">
    <property type="entry name" value="ABC TRANSPORTER PERMEASE PROTEIN"/>
    <property type="match status" value="1"/>
</dbReference>
<keyword evidence="3" id="KW-1003">Cell membrane</keyword>
<feature type="transmembrane region" description="Helical" evidence="7">
    <location>
        <begin position="235"/>
        <end position="256"/>
    </location>
</feature>
<accession>A0A4Q7TM36</accession>
<dbReference type="CDD" id="cd06261">
    <property type="entry name" value="TM_PBP2"/>
    <property type="match status" value="1"/>
</dbReference>
<feature type="transmembrane region" description="Helical" evidence="7">
    <location>
        <begin position="288"/>
        <end position="308"/>
    </location>
</feature>
<feature type="region of interest" description="Disordered" evidence="8">
    <location>
        <begin position="1"/>
        <end position="21"/>
    </location>
</feature>
<evidence type="ECO:0000313" key="10">
    <source>
        <dbReference type="EMBL" id="RZT60850.1"/>
    </source>
</evidence>
<dbReference type="PANTHER" id="PTHR30193:SF41">
    <property type="entry name" value="DIACETYLCHITOBIOSE UPTAKE SYSTEM PERMEASE PROTEIN NGCF"/>
    <property type="match status" value="1"/>
</dbReference>
<comment type="caution">
    <text evidence="10">The sequence shown here is derived from an EMBL/GenBank/DDBJ whole genome shotgun (WGS) entry which is preliminary data.</text>
</comment>
<dbReference type="GO" id="GO:0055085">
    <property type="term" value="P:transmembrane transport"/>
    <property type="evidence" value="ECO:0007669"/>
    <property type="project" value="InterPro"/>
</dbReference>